<evidence type="ECO:0000256" key="5">
    <source>
        <dbReference type="ARBA" id="ARBA00022989"/>
    </source>
</evidence>
<evidence type="ECO:0000259" key="8">
    <source>
        <dbReference type="PROSITE" id="PS50928"/>
    </source>
</evidence>
<dbReference type="GO" id="GO:0005886">
    <property type="term" value="C:plasma membrane"/>
    <property type="evidence" value="ECO:0007669"/>
    <property type="project" value="UniProtKB-SubCell"/>
</dbReference>
<dbReference type="Pfam" id="PF00528">
    <property type="entry name" value="BPD_transp_1"/>
    <property type="match status" value="1"/>
</dbReference>
<feature type="transmembrane region" description="Helical" evidence="7">
    <location>
        <begin position="133"/>
        <end position="152"/>
    </location>
</feature>
<evidence type="ECO:0000313" key="9">
    <source>
        <dbReference type="EMBL" id="HFK20376.1"/>
    </source>
</evidence>
<feature type="transmembrane region" description="Helical" evidence="7">
    <location>
        <begin position="109"/>
        <end position="127"/>
    </location>
</feature>
<evidence type="ECO:0000256" key="7">
    <source>
        <dbReference type="RuleBase" id="RU363032"/>
    </source>
</evidence>
<evidence type="ECO:0000256" key="4">
    <source>
        <dbReference type="ARBA" id="ARBA00022692"/>
    </source>
</evidence>
<feature type="transmembrane region" description="Helical" evidence="7">
    <location>
        <begin position="183"/>
        <end position="205"/>
    </location>
</feature>
<dbReference type="GO" id="GO:0055085">
    <property type="term" value="P:transmembrane transport"/>
    <property type="evidence" value="ECO:0007669"/>
    <property type="project" value="InterPro"/>
</dbReference>
<dbReference type="SUPFAM" id="SSF161098">
    <property type="entry name" value="MetI-like"/>
    <property type="match status" value="1"/>
</dbReference>
<feature type="transmembrane region" description="Helical" evidence="7">
    <location>
        <begin position="12"/>
        <end position="31"/>
    </location>
</feature>
<sequence length="279" mass="29996">MRRFRYAPTKFDAIGIGLILAVFAMLLLSFLPGEYFGRPSSTPYLPPSSSNLLGTNDIGDDVLRVLLHGSRVSLSIGLLGAIVSTLIGTVVGIFAGYMSGTADEVLGSLTDLFLVVPALPLMIVLAAYLGPSFLNVVMVIGLLWWPTTARLVRARARQIRGSPFIEGLVGIGAKKLYIMFRHVLPNVWGVVLARFVLAVSSSVLLEAGLSFIGLGDPQNPSWGTMLHFAMTRGALLHGAWWTFVPPGICISLASLGFILLGMALECRYRSSTKSIGEML</sequence>
<accession>A0A7C3J3Q6</accession>
<dbReference type="AlphaFoldDB" id="A0A7C3J3Q6"/>
<feature type="transmembrane region" description="Helical" evidence="7">
    <location>
        <begin position="240"/>
        <end position="264"/>
    </location>
</feature>
<feature type="domain" description="ABC transmembrane type-1" evidence="8">
    <location>
        <begin position="70"/>
        <end position="261"/>
    </location>
</feature>
<dbReference type="CDD" id="cd06261">
    <property type="entry name" value="TM_PBP2"/>
    <property type="match status" value="1"/>
</dbReference>
<gene>
    <name evidence="9" type="ORF">ENS19_03755</name>
</gene>
<comment type="similarity">
    <text evidence="7">Belongs to the binding-protein-dependent transport system permease family.</text>
</comment>
<keyword evidence="2 7" id="KW-0813">Transport</keyword>
<proteinExistence type="inferred from homology"/>
<keyword evidence="5 7" id="KW-1133">Transmembrane helix</keyword>
<keyword evidence="3" id="KW-1003">Cell membrane</keyword>
<keyword evidence="4 7" id="KW-0812">Transmembrane</keyword>
<keyword evidence="6 7" id="KW-0472">Membrane</keyword>
<dbReference type="InterPro" id="IPR035906">
    <property type="entry name" value="MetI-like_sf"/>
</dbReference>
<organism evidence="9">
    <name type="scientific">Candidatus Methanomethylicus mesodigestus</name>
    <dbReference type="NCBI Taxonomy" id="1867258"/>
    <lineage>
        <taxon>Archaea</taxon>
        <taxon>Thermoproteota</taxon>
        <taxon>Methanosuratincolia</taxon>
        <taxon>Candidatus Methanomethylicales</taxon>
        <taxon>Candidatus Methanomethylicaceae</taxon>
        <taxon>Candidatus Methanomethylicus</taxon>
    </lineage>
</organism>
<dbReference type="PROSITE" id="PS50928">
    <property type="entry name" value="ABC_TM1"/>
    <property type="match status" value="1"/>
</dbReference>
<dbReference type="EMBL" id="DSTX01000005">
    <property type="protein sequence ID" value="HFK20376.1"/>
    <property type="molecule type" value="Genomic_DNA"/>
</dbReference>
<evidence type="ECO:0000256" key="2">
    <source>
        <dbReference type="ARBA" id="ARBA00022448"/>
    </source>
</evidence>
<evidence type="ECO:0000256" key="3">
    <source>
        <dbReference type="ARBA" id="ARBA00022475"/>
    </source>
</evidence>
<evidence type="ECO:0000256" key="6">
    <source>
        <dbReference type="ARBA" id="ARBA00023136"/>
    </source>
</evidence>
<evidence type="ECO:0000256" key="1">
    <source>
        <dbReference type="ARBA" id="ARBA00004651"/>
    </source>
</evidence>
<dbReference type="InterPro" id="IPR000515">
    <property type="entry name" value="MetI-like"/>
</dbReference>
<comment type="caution">
    <text evidence="9">The sequence shown here is derived from an EMBL/GenBank/DDBJ whole genome shotgun (WGS) entry which is preliminary data.</text>
</comment>
<reference evidence="9" key="1">
    <citation type="journal article" date="2020" name="mSystems">
        <title>Genome- and Community-Level Interaction Insights into Carbon Utilization and Element Cycling Functions of Hydrothermarchaeota in Hydrothermal Sediment.</title>
        <authorList>
            <person name="Zhou Z."/>
            <person name="Liu Y."/>
            <person name="Xu W."/>
            <person name="Pan J."/>
            <person name="Luo Z.H."/>
            <person name="Li M."/>
        </authorList>
    </citation>
    <scope>NUCLEOTIDE SEQUENCE [LARGE SCALE GENOMIC DNA]</scope>
    <source>
        <strain evidence="9">SpSt-468</strain>
    </source>
</reference>
<protein>
    <submittedName>
        <fullName evidence="9">ABC transporter permease</fullName>
    </submittedName>
</protein>
<dbReference type="PANTHER" id="PTHR43386">
    <property type="entry name" value="OLIGOPEPTIDE TRANSPORT SYSTEM PERMEASE PROTEIN APPC"/>
    <property type="match status" value="1"/>
</dbReference>
<feature type="transmembrane region" description="Helical" evidence="7">
    <location>
        <begin position="72"/>
        <end position="97"/>
    </location>
</feature>
<dbReference type="PANTHER" id="PTHR43386:SF1">
    <property type="entry name" value="D,D-DIPEPTIDE TRANSPORT SYSTEM PERMEASE PROTEIN DDPC-RELATED"/>
    <property type="match status" value="1"/>
</dbReference>
<dbReference type="Gene3D" id="1.10.3720.10">
    <property type="entry name" value="MetI-like"/>
    <property type="match status" value="1"/>
</dbReference>
<comment type="subcellular location">
    <subcellularLocation>
        <location evidence="1 7">Cell membrane</location>
        <topology evidence="1 7">Multi-pass membrane protein</topology>
    </subcellularLocation>
</comment>
<dbReference type="InterPro" id="IPR050366">
    <property type="entry name" value="BP-dependent_transpt_permease"/>
</dbReference>
<name>A0A7C3J3Q6_9CREN</name>